<reference evidence="1 2" key="1">
    <citation type="journal article" date="2014" name="Virology">
        <title>The complete genome sequence of the Alphaentomopoxvirus Anomala cuprea entomopoxvirus, including its terminal hairpin loop sequences, suggests a potentially unique mode of apoptosis inhibition and mode of DNA replication.</title>
        <authorList>
            <person name="Mitsuhashi W."/>
            <person name="Miyamoto K."/>
            <person name="Wada S."/>
        </authorList>
    </citation>
    <scope>NUCLEOTIDE SEQUENCE [LARGE SCALE GENOMIC DNA]</scope>
    <source>
        <strain evidence="1">CV6M</strain>
    </source>
</reference>
<keyword evidence="2" id="KW-1185">Reference proteome</keyword>
<accession>W6JPL8</accession>
<dbReference type="EMBL" id="AP013055">
    <property type="protein sequence ID" value="BAO49504.1"/>
    <property type="molecule type" value="Genomic_DNA"/>
</dbReference>
<dbReference type="Pfam" id="PF03339">
    <property type="entry name" value="Pox_L3_FP4"/>
    <property type="match status" value="1"/>
</dbReference>
<sequence>MSEKEYIENKIYSRDLPSLNNILKNIFISEDYERAIINKQTDIDNFNELRLRMFFIYTKTLTLCDSISKFLCQKEINKDNITELGCWKFLSKLIEKREAIGFPLLYKHIEYKNVIRVVFETNISKTKLNSIYDYTFSKTSRLNQIKFQKLLISYLLYINNITYNTLFYDIYIIPDTEISFKINNLYFKLKLNVLVVLSPKTYLMRINNINLLSENVYINDVLEFFREKTNYNFMEYIIITFSNIIDISNIPSYNNFIARDTENIGEFPKRGSLVKFRNMDRYNYGILVDYYDNNYKIYYFSEDKTKKSNFIQSLILSREDIFKIEKITPITYAYIIGDPDNYIDLY</sequence>
<dbReference type="Proteomes" id="UP000174145">
    <property type="component" value="Segment"/>
</dbReference>
<dbReference type="KEGG" id="vg:18263573"/>
<proteinExistence type="predicted"/>
<dbReference type="GeneID" id="18263573"/>
<organism evidence="1 2">
    <name type="scientific">Alphaentomopoxvirus acuprea</name>
    <dbReference type="NCBI Taxonomy" id="62099"/>
    <lineage>
        <taxon>Viruses</taxon>
        <taxon>Varidnaviria</taxon>
        <taxon>Bamfordvirae</taxon>
        <taxon>Nucleocytoviricota</taxon>
        <taxon>Pokkesviricetes</taxon>
        <taxon>Chitovirales</taxon>
        <taxon>Poxviridae</taxon>
        <taxon>Entomopoxvirinae</taxon>
        <taxon>Alphaentomopoxvirus</taxon>
    </lineage>
</organism>
<protein>
    <submittedName>
        <fullName evidence="1">Early gene transcription related protein</fullName>
    </submittedName>
</protein>
<dbReference type="InterPro" id="IPR005007">
    <property type="entry name" value="Poxvirus_L3/FP4"/>
</dbReference>
<evidence type="ECO:0000313" key="2">
    <source>
        <dbReference type="Proteomes" id="UP000174145"/>
    </source>
</evidence>
<dbReference type="OrthoDB" id="7894at10239"/>
<dbReference type="RefSeq" id="YP_009001617.1">
    <property type="nucleotide sequence ID" value="NC_023426.1"/>
</dbReference>
<evidence type="ECO:0000313" key="1">
    <source>
        <dbReference type="EMBL" id="BAO49504.1"/>
    </source>
</evidence>
<name>W6JPL8_9POXV</name>